<dbReference type="GeneID" id="66078477"/>
<evidence type="ECO:0000256" key="1">
    <source>
        <dbReference type="SAM" id="Phobius"/>
    </source>
</evidence>
<keyword evidence="3" id="KW-1185">Reference proteome</keyword>
<feature type="transmembrane region" description="Helical" evidence="1">
    <location>
        <begin position="180"/>
        <end position="202"/>
    </location>
</feature>
<dbReference type="EMBL" id="CM032185">
    <property type="protein sequence ID" value="KAG7093116.1"/>
    <property type="molecule type" value="Genomic_DNA"/>
</dbReference>
<proteinExistence type="predicted"/>
<comment type="caution">
    <text evidence="2">The sequence shown here is derived from an EMBL/GenBank/DDBJ whole genome shotgun (WGS) entry which is preliminary data.</text>
</comment>
<feature type="transmembrane region" description="Helical" evidence="1">
    <location>
        <begin position="14"/>
        <end position="42"/>
    </location>
</feature>
<dbReference type="KEGG" id="more:E1B28_009401"/>
<keyword evidence="1" id="KW-0812">Transmembrane</keyword>
<dbReference type="Proteomes" id="UP001049176">
    <property type="component" value="Chromosome 5"/>
</dbReference>
<organism evidence="2 3">
    <name type="scientific">Marasmius oreades</name>
    <name type="common">fairy-ring Marasmius</name>
    <dbReference type="NCBI Taxonomy" id="181124"/>
    <lineage>
        <taxon>Eukaryota</taxon>
        <taxon>Fungi</taxon>
        <taxon>Dikarya</taxon>
        <taxon>Basidiomycota</taxon>
        <taxon>Agaricomycotina</taxon>
        <taxon>Agaricomycetes</taxon>
        <taxon>Agaricomycetidae</taxon>
        <taxon>Agaricales</taxon>
        <taxon>Marasmiineae</taxon>
        <taxon>Marasmiaceae</taxon>
        <taxon>Marasmius</taxon>
    </lineage>
</organism>
<keyword evidence="1" id="KW-0472">Membrane</keyword>
<feature type="transmembrane region" description="Helical" evidence="1">
    <location>
        <begin position="101"/>
        <end position="122"/>
    </location>
</feature>
<dbReference type="AlphaFoldDB" id="A0A9P7S0E6"/>
<protein>
    <submittedName>
        <fullName evidence="2">Uncharacterized protein</fullName>
    </submittedName>
</protein>
<feature type="transmembrane region" description="Helical" evidence="1">
    <location>
        <begin position="227"/>
        <end position="255"/>
    </location>
</feature>
<dbReference type="OrthoDB" id="3259206at2759"/>
<accession>A0A9P7S0E6</accession>
<feature type="transmembrane region" description="Helical" evidence="1">
    <location>
        <begin position="261"/>
        <end position="281"/>
    </location>
</feature>
<dbReference type="RefSeq" id="XP_043009586.1">
    <property type="nucleotide sequence ID" value="XM_043154295.1"/>
</dbReference>
<reference evidence="2" key="1">
    <citation type="journal article" date="2021" name="Genome Biol. Evol.">
        <title>The assembled and annotated genome of the fairy-ring fungus Marasmius oreades.</title>
        <authorList>
            <person name="Hiltunen M."/>
            <person name="Ament-Velasquez S.L."/>
            <person name="Johannesson H."/>
        </authorList>
    </citation>
    <scope>NUCLEOTIDE SEQUENCE</scope>
    <source>
        <strain evidence="2">03SP1</strain>
    </source>
</reference>
<sequence>MAPLVTTKDGLSTLYQVIGLVCQTFVYGIYAILVLLSTHYMVKKSLRSPIRRYLFIMSLFMFLVCTLYWIFKILRLGYYFYGFYMTSPPTPPAILDPINHIAVVLAAVCTINYFLSDCTVLWRAWVLCRMDIKYLLYIPLFFLFACACTCTATIVIRITIECMRVGDGPEPPHLTHALDIVQVGNLLFSLVVNILSTLIVALKAWRHRRWIKHDLALDHRKTKAEKVLVILVESGLLYSICGVIALASTLIRLPIGTLGDMYSPVNFQIAGMYPILVLLLVSRGNSLEETSAFQGVTIGGTPHRSPPRSSQLEIETMQFRVQTIQTDSYDSRTTEDTL</sequence>
<feature type="transmembrane region" description="Helical" evidence="1">
    <location>
        <begin position="54"/>
        <end position="81"/>
    </location>
</feature>
<name>A0A9P7S0E6_9AGAR</name>
<evidence type="ECO:0000313" key="3">
    <source>
        <dbReference type="Proteomes" id="UP001049176"/>
    </source>
</evidence>
<keyword evidence="1" id="KW-1133">Transmembrane helix</keyword>
<evidence type="ECO:0000313" key="2">
    <source>
        <dbReference type="EMBL" id="KAG7093116.1"/>
    </source>
</evidence>
<gene>
    <name evidence="2" type="ORF">E1B28_009401</name>
</gene>
<feature type="transmembrane region" description="Helical" evidence="1">
    <location>
        <begin position="134"/>
        <end position="160"/>
    </location>
</feature>